<protein>
    <submittedName>
        <fullName evidence="1">Uncharacterized protein</fullName>
    </submittedName>
</protein>
<name>A0AAJ4I9X4_9VIBR</name>
<dbReference type="RefSeq" id="WP_193167486.1">
    <property type="nucleotide sequence ID" value="NZ_CP065217.1"/>
</dbReference>
<reference evidence="1 2" key="1">
    <citation type="submission" date="2020-11" db="EMBL/GenBank/DDBJ databases">
        <title>Complete and Circularized Genome Assembly of a human isolate of Vibrio navarrensis biotype pommerensis with MiSeq and MinION Sequence Data.</title>
        <authorList>
            <person name="Schwartz K."/>
            <person name="Borowiak M."/>
            <person name="Deneke C."/>
            <person name="Balau V."/>
            <person name="Metelmann C."/>
            <person name="Strauch E."/>
        </authorList>
    </citation>
    <scope>NUCLEOTIDE SEQUENCE [LARGE SCALE GENOMIC DNA]</scope>
    <source>
        <strain evidence="1 2">20-VB00237</strain>
    </source>
</reference>
<proteinExistence type="predicted"/>
<accession>A0AAJ4I9X4</accession>
<evidence type="ECO:0000313" key="2">
    <source>
        <dbReference type="Proteomes" id="UP000594435"/>
    </source>
</evidence>
<dbReference type="Proteomes" id="UP000594435">
    <property type="component" value="Chromosome 1"/>
</dbReference>
<dbReference type="AlphaFoldDB" id="A0AAJ4I9X4"/>
<sequence length="76" mass="8749">MLQHESLVEILNHVAKGGKTGMIMWDLFKDARFDQDNWQTSWATPQEVLKRSCEIMELSGDGYDCDTQILTPPLQH</sequence>
<dbReference type="EMBL" id="CP065217">
    <property type="protein sequence ID" value="QPL52888.1"/>
    <property type="molecule type" value="Genomic_DNA"/>
</dbReference>
<organism evidence="1 2">
    <name type="scientific">Vibrio navarrensis</name>
    <dbReference type="NCBI Taxonomy" id="29495"/>
    <lineage>
        <taxon>Bacteria</taxon>
        <taxon>Pseudomonadati</taxon>
        <taxon>Pseudomonadota</taxon>
        <taxon>Gammaproteobacteria</taxon>
        <taxon>Vibrionales</taxon>
        <taxon>Vibrionaceae</taxon>
        <taxon>Vibrio</taxon>
    </lineage>
</organism>
<gene>
    <name evidence="1" type="ORF">I3X05_12870</name>
</gene>
<evidence type="ECO:0000313" key="1">
    <source>
        <dbReference type="EMBL" id="QPL52888.1"/>
    </source>
</evidence>